<dbReference type="InParanoid" id="A0A3Q7HN44"/>
<reference evidence="1" key="1">
    <citation type="journal article" date="2012" name="Nature">
        <title>The tomato genome sequence provides insights into fleshy fruit evolution.</title>
        <authorList>
            <consortium name="Tomato Genome Consortium"/>
        </authorList>
    </citation>
    <scope>NUCLEOTIDE SEQUENCE [LARGE SCALE GENOMIC DNA]</scope>
    <source>
        <strain evidence="1">cv. Heinz 1706</strain>
    </source>
</reference>
<dbReference type="Gramene" id="Solyc08g029225.1.1">
    <property type="protein sequence ID" value="Solyc08g029225.1.1"/>
    <property type="gene ID" value="Solyc08g029225.1"/>
</dbReference>
<protein>
    <submittedName>
        <fullName evidence="1">Uncharacterized protein</fullName>
    </submittedName>
</protein>
<evidence type="ECO:0000313" key="2">
    <source>
        <dbReference type="Proteomes" id="UP000004994"/>
    </source>
</evidence>
<proteinExistence type="predicted"/>
<accession>A0A3Q7HN44</accession>
<dbReference type="Proteomes" id="UP000004994">
    <property type="component" value="Chromosome 8"/>
</dbReference>
<dbReference type="EnsemblPlants" id="Solyc08g029225.1.1">
    <property type="protein sequence ID" value="Solyc08g029225.1.1"/>
    <property type="gene ID" value="Solyc08g029225.1"/>
</dbReference>
<dbReference type="PANTHER" id="PTHR48450">
    <property type="entry name" value="DUF1985 DOMAIN-CONTAINING PROTEIN"/>
    <property type="match status" value="1"/>
</dbReference>
<name>A0A3Q7HN44_SOLLC</name>
<evidence type="ECO:0000313" key="1">
    <source>
        <dbReference type="EnsemblPlants" id="Solyc08g029225.1.1"/>
    </source>
</evidence>
<dbReference type="AlphaFoldDB" id="A0A3Q7HN44"/>
<organism evidence="1">
    <name type="scientific">Solanum lycopersicum</name>
    <name type="common">Tomato</name>
    <name type="synonym">Lycopersicon esculentum</name>
    <dbReference type="NCBI Taxonomy" id="4081"/>
    <lineage>
        <taxon>Eukaryota</taxon>
        <taxon>Viridiplantae</taxon>
        <taxon>Streptophyta</taxon>
        <taxon>Embryophyta</taxon>
        <taxon>Tracheophyta</taxon>
        <taxon>Spermatophyta</taxon>
        <taxon>Magnoliopsida</taxon>
        <taxon>eudicotyledons</taxon>
        <taxon>Gunneridae</taxon>
        <taxon>Pentapetalae</taxon>
        <taxon>asterids</taxon>
        <taxon>lamiids</taxon>
        <taxon>Solanales</taxon>
        <taxon>Solanaceae</taxon>
        <taxon>Solanoideae</taxon>
        <taxon>Solaneae</taxon>
        <taxon>Solanum</taxon>
        <taxon>Solanum subgen. Lycopersicon</taxon>
    </lineage>
</organism>
<reference evidence="1" key="2">
    <citation type="submission" date="2019-01" db="UniProtKB">
        <authorList>
            <consortium name="EnsemblPlants"/>
        </authorList>
    </citation>
    <scope>IDENTIFICATION</scope>
    <source>
        <strain evidence="1">cv. Heinz 1706</strain>
    </source>
</reference>
<sequence>MSLAAEASSKQALVIKVNGAILKFTIRTFALITGLNYVDVVEDFKFNIEEPNRLIFSTLVIIELLNSVLTYGRLITNAWLSIVLPPFILHMPMSSSY</sequence>
<dbReference type="PANTHER" id="PTHR48450:SF1">
    <property type="entry name" value="DUF1985 DOMAIN-CONTAINING PROTEIN"/>
    <property type="match status" value="1"/>
</dbReference>
<keyword evidence="2" id="KW-1185">Reference proteome</keyword>